<keyword evidence="3" id="KW-1185">Reference proteome</keyword>
<evidence type="ECO:0000313" key="3">
    <source>
        <dbReference type="Proteomes" id="UP001501510"/>
    </source>
</evidence>
<protein>
    <submittedName>
        <fullName evidence="2">ATP/GTP-binding protein</fullName>
    </submittedName>
</protein>
<dbReference type="Pfam" id="PF13304">
    <property type="entry name" value="AAA_21"/>
    <property type="match status" value="1"/>
</dbReference>
<dbReference type="InterPro" id="IPR003959">
    <property type="entry name" value="ATPase_AAA_core"/>
</dbReference>
<proteinExistence type="predicted"/>
<dbReference type="PANTHER" id="PTHR40396">
    <property type="entry name" value="ATPASE-LIKE PROTEIN"/>
    <property type="match status" value="1"/>
</dbReference>
<accession>A0ABP3USY3</accession>
<dbReference type="PANTHER" id="PTHR40396:SF1">
    <property type="entry name" value="ATPASE AAA-TYPE CORE DOMAIN-CONTAINING PROTEIN"/>
    <property type="match status" value="1"/>
</dbReference>
<gene>
    <name evidence="2" type="ORF">GCM10008906_23860</name>
</gene>
<reference evidence="3" key="1">
    <citation type="journal article" date="2019" name="Int. J. Syst. Evol. Microbiol.">
        <title>The Global Catalogue of Microorganisms (GCM) 10K type strain sequencing project: providing services to taxonomists for standard genome sequencing and annotation.</title>
        <authorList>
            <consortium name="The Broad Institute Genomics Platform"/>
            <consortium name="The Broad Institute Genome Sequencing Center for Infectious Disease"/>
            <person name="Wu L."/>
            <person name="Ma J."/>
        </authorList>
    </citation>
    <scope>NUCLEOTIDE SEQUENCE [LARGE SCALE GENOMIC DNA]</scope>
    <source>
        <strain evidence="3">JCM 1407</strain>
    </source>
</reference>
<dbReference type="InterPro" id="IPR027417">
    <property type="entry name" value="P-loop_NTPase"/>
</dbReference>
<dbReference type="SUPFAM" id="SSF52540">
    <property type="entry name" value="P-loop containing nucleoside triphosphate hydrolases"/>
    <property type="match status" value="1"/>
</dbReference>
<feature type="domain" description="ATPase AAA-type core" evidence="1">
    <location>
        <begin position="46"/>
        <end position="360"/>
    </location>
</feature>
<sequence>MLIMFKAKNFTSFKDEVFLDLRATSYKQHPSHVIKASEDLKLLKTTAVYGANASGKSNLISAMFFFEKYIFDQFISKSKNDDPILKEQKFKTSLEPFMLTDKINDVSEFEIIFYYNNKQIQYGFECTSSEVLNEWYYIDDKKVFERDSKVSFGKKYEKELKMYTKFPKERLYISVLEYFLDEETKDLVLKDFIDFFVKDYNVYLEVFFESSVKKVTTNINLKKKLIDDKDYRMKIEGYLKQIDVGISGLKIEDKVVFNDETGKEENKKVIKTIHNVYDDSKNVIDKKYFDLFQESTGTLRFLSYIQNIVDMIENGGVFIIDEMSARLHPLLTKFIVDMFQSSSNKSAQLIFTTHDISLLNKEQFRRDEVVFVDKDLRGESHIYALSDLKVREDATFNKDYIQGKYGAIPIFK</sequence>
<dbReference type="Proteomes" id="UP001501510">
    <property type="component" value="Unassembled WGS sequence"/>
</dbReference>
<evidence type="ECO:0000259" key="1">
    <source>
        <dbReference type="Pfam" id="PF13304"/>
    </source>
</evidence>
<evidence type="ECO:0000313" key="2">
    <source>
        <dbReference type="EMBL" id="GAA0741953.1"/>
    </source>
</evidence>
<organism evidence="2 3">
    <name type="scientific">Clostridium oceanicum</name>
    <dbReference type="NCBI Taxonomy" id="1543"/>
    <lineage>
        <taxon>Bacteria</taxon>
        <taxon>Bacillati</taxon>
        <taxon>Bacillota</taxon>
        <taxon>Clostridia</taxon>
        <taxon>Eubacteriales</taxon>
        <taxon>Clostridiaceae</taxon>
        <taxon>Clostridium</taxon>
    </lineage>
</organism>
<dbReference type="RefSeq" id="WP_343761854.1">
    <property type="nucleotide sequence ID" value="NZ_BAAACG010000010.1"/>
</dbReference>
<dbReference type="EMBL" id="BAAACG010000010">
    <property type="protein sequence ID" value="GAA0741953.1"/>
    <property type="molecule type" value="Genomic_DNA"/>
</dbReference>
<comment type="caution">
    <text evidence="2">The sequence shown here is derived from an EMBL/GenBank/DDBJ whole genome shotgun (WGS) entry which is preliminary data.</text>
</comment>
<dbReference type="Gene3D" id="3.40.50.300">
    <property type="entry name" value="P-loop containing nucleotide triphosphate hydrolases"/>
    <property type="match status" value="1"/>
</dbReference>
<name>A0ABP3USY3_9CLOT</name>